<evidence type="ECO:0000256" key="6">
    <source>
        <dbReference type="ARBA" id="ARBA00022833"/>
    </source>
</evidence>
<keyword evidence="5 9" id="KW-0863">Zinc-finger</keyword>
<dbReference type="SUPFAM" id="SSF57903">
    <property type="entry name" value="FYVE/PHD zinc finger"/>
    <property type="match status" value="1"/>
</dbReference>
<dbReference type="PROSITE" id="PS01359">
    <property type="entry name" value="ZF_PHD_1"/>
    <property type="match status" value="1"/>
</dbReference>
<dbReference type="CDD" id="cd15501">
    <property type="entry name" value="PHD_Int12"/>
    <property type="match status" value="1"/>
</dbReference>
<feature type="region of interest" description="Disordered" evidence="10">
    <location>
        <begin position="221"/>
        <end position="361"/>
    </location>
</feature>
<comment type="subunit">
    <text evidence="8">Component of the Integrator complex, composed of core subunits INTS1, INTS2, INTS3, INTS4, INTS5, INTS6, INTS7, INTS8, INTS9/RC74, INTS10, INTS11/CPSF3L, INTS12, INTS13, INTS14 and INTS15. The core complex associates with protein phosphatase 2A subunits PPP2CA and PPP2R1A, to form the Integrator-PP2A (INTAC) complex.</text>
</comment>
<accession>A0A2P4STP0</accession>
<dbReference type="AlphaFoldDB" id="A0A2P4STP0"/>
<feature type="compositionally biased region" description="Polar residues" evidence="10">
    <location>
        <begin position="23"/>
        <end position="34"/>
    </location>
</feature>
<sequence length="381" mass="39790">MKGDTAEGADVPKKPRLEKQEARSSPITVQTSKDLSMPDLSSFEETSADDFAMEMGLACVVCRQMTVISGNQLVECQECHNLYHQDCHKPQVTDKEVNDPRLVWYCARCTRQMKRMVGVSFLSSMSTIEIEQVISYAQKTQKPPQKPAPAVVSVEPAVKDPLIKKSEIKLKPETQTTFLAFKRTEVKPSAAVSGNSASTSVSSSATTSGLTGWAAFAARNSSANPSTAKLGSTAQSTGGKPAAASNNQKPVGLSGLAASKTGLGSKIASANNSTSPVQLKPPPPLTLGKTTLSRSVSSDNVSKGGLPSPSSTVPSTSSQVSSGNGNSGTASNSGGNASKTTADAGNQSASLKGPTSQESQLNALKRLQMVKKKAAQKKLKK</sequence>
<dbReference type="InterPro" id="IPR039054">
    <property type="entry name" value="Int12_PHD"/>
</dbReference>
<keyword evidence="4" id="KW-0479">Metal-binding</keyword>
<feature type="compositionally biased region" description="Low complexity" evidence="10">
    <location>
        <begin position="307"/>
        <end position="338"/>
    </location>
</feature>
<dbReference type="InterPro" id="IPR019787">
    <property type="entry name" value="Znf_PHD-finger"/>
</dbReference>
<dbReference type="PANTHER" id="PTHR13415">
    <property type="entry name" value="NUCLEAR FACTOR-RELATED"/>
    <property type="match status" value="1"/>
</dbReference>
<dbReference type="Gene3D" id="3.30.40.10">
    <property type="entry name" value="Zinc/RING finger domain, C3HC4 (zinc finger)"/>
    <property type="match status" value="1"/>
</dbReference>
<evidence type="ECO:0000256" key="8">
    <source>
        <dbReference type="ARBA" id="ARBA00063548"/>
    </source>
</evidence>
<feature type="region of interest" description="Disordered" evidence="10">
    <location>
        <begin position="1"/>
        <end position="40"/>
    </location>
</feature>
<dbReference type="InterPro" id="IPR001965">
    <property type="entry name" value="Znf_PHD"/>
</dbReference>
<dbReference type="OrthoDB" id="5846437at2759"/>
<evidence type="ECO:0000256" key="4">
    <source>
        <dbReference type="ARBA" id="ARBA00022723"/>
    </source>
</evidence>
<dbReference type="FunFam" id="3.30.40.10:FF:000101">
    <property type="entry name" value="Integrator complex subunit 12"/>
    <property type="match status" value="1"/>
</dbReference>
<gene>
    <name evidence="12" type="ORF">CIB84_008798</name>
</gene>
<reference evidence="12 13" key="1">
    <citation type="submission" date="2018-01" db="EMBL/GenBank/DDBJ databases">
        <title>Comparison of the Chinese Bamboo Partridge and Red Junglefowl genome sequences highlights the importance of demography in genome evolution.</title>
        <authorList>
            <person name="Tiley G.P."/>
            <person name="Kimball R.T."/>
            <person name="Braun E.L."/>
            <person name="Burleigh J.G."/>
        </authorList>
    </citation>
    <scope>NUCLEOTIDE SEQUENCE [LARGE SCALE GENOMIC DNA]</scope>
    <source>
        <strain evidence="12">RTK389</strain>
        <tissue evidence="12">Blood</tissue>
    </source>
</reference>
<feature type="compositionally biased region" description="Polar residues" evidence="10">
    <location>
        <begin position="339"/>
        <end position="361"/>
    </location>
</feature>
<feature type="compositionally biased region" description="Polar residues" evidence="10">
    <location>
        <begin position="221"/>
        <end position="249"/>
    </location>
</feature>
<keyword evidence="7" id="KW-0539">Nucleus</keyword>
<comment type="subcellular location">
    <subcellularLocation>
        <location evidence="1">Nucleus</location>
    </subcellularLocation>
</comment>
<dbReference type="InterPro" id="IPR013083">
    <property type="entry name" value="Znf_RING/FYVE/PHD"/>
</dbReference>
<dbReference type="GO" id="GO:0032039">
    <property type="term" value="C:integrator complex"/>
    <property type="evidence" value="ECO:0007669"/>
    <property type="project" value="UniProtKB-ARBA"/>
</dbReference>
<evidence type="ECO:0000313" key="12">
    <source>
        <dbReference type="EMBL" id="POI27452.1"/>
    </source>
</evidence>
<dbReference type="PROSITE" id="PS50016">
    <property type="entry name" value="ZF_PHD_2"/>
    <property type="match status" value="1"/>
</dbReference>
<dbReference type="PANTHER" id="PTHR13415:SF2">
    <property type="entry name" value="INTEGRATOR COMPLEX SUBUNIT 12"/>
    <property type="match status" value="1"/>
</dbReference>
<evidence type="ECO:0000256" key="10">
    <source>
        <dbReference type="SAM" id="MobiDB-lite"/>
    </source>
</evidence>
<evidence type="ECO:0000256" key="7">
    <source>
        <dbReference type="ARBA" id="ARBA00023242"/>
    </source>
</evidence>
<keyword evidence="13" id="KW-1185">Reference proteome</keyword>
<evidence type="ECO:0000256" key="2">
    <source>
        <dbReference type="ARBA" id="ARBA00006009"/>
    </source>
</evidence>
<organism evidence="12 13">
    <name type="scientific">Bambusicola thoracicus</name>
    <name type="common">Chinese bamboo-partridge</name>
    <name type="synonym">Perdix thoracica</name>
    <dbReference type="NCBI Taxonomy" id="9083"/>
    <lineage>
        <taxon>Eukaryota</taxon>
        <taxon>Metazoa</taxon>
        <taxon>Chordata</taxon>
        <taxon>Craniata</taxon>
        <taxon>Vertebrata</taxon>
        <taxon>Euteleostomi</taxon>
        <taxon>Archelosauria</taxon>
        <taxon>Archosauria</taxon>
        <taxon>Dinosauria</taxon>
        <taxon>Saurischia</taxon>
        <taxon>Theropoda</taxon>
        <taxon>Coelurosauria</taxon>
        <taxon>Aves</taxon>
        <taxon>Neognathae</taxon>
        <taxon>Galloanserae</taxon>
        <taxon>Galliformes</taxon>
        <taxon>Phasianidae</taxon>
        <taxon>Perdicinae</taxon>
        <taxon>Bambusicola</taxon>
    </lineage>
</organism>
<feature type="domain" description="PHD-type" evidence="11">
    <location>
        <begin position="56"/>
        <end position="112"/>
    </location>
</feature>
<dbReference type="GO" id="GO:0034472">
    <property type="term" value="P:snRNA 3'-end processing"/>
    <property type="evidence" value="ECO:0007669"/>
    <property type="project" value="TreeGrafter"/>
</dbReference>
<dbReference type="InterPro" id="IPR011011">
    <property type="entry name" value="Znf_FYVE_PHD"/>
</dbReference>
<evidence type="ECO:0000256" key="3">
    <source>
        <dbReference type="ARBA" id="ARBA00016814"/>
    </source>
</evidence>
<dbReference type="Pfam" id="PF00628">
    <property type="entry name" value="PHD"/>
    <property type="match status" value="1"/>
</dbReference>
<dbReference type="SMART" id="SM00249">
    <property type="entry name" value="PHD"/>
    <property type="match status" value="1"/>
</dbReference>
<keyword evidence="6" id="KW-0862">Zinc</keyword>
<name>A0A2P4STP0_BAMTH</name>
<dbReference type="GO" id="GO:0160240">
    <property type="term" value="P:RNA polymerase II transcription initiation surveillance"/>
    <property type="evidence" value="ECO:0007669"/>
    <property type="project" value="UniProtKB-ARBA"/>
</dbReference>
<dbReference type="InterPro" id="IPR019786">
    <property type="entry name" value="Zinc_finger_PHD-type_CS"/>
</dbReference>
<evidence type="ECO:0000313" key="13">
    <source>
        <dbReference type="Proteomes" id="UP000237246"/>
    </source>
</evidence>
<evidence type="ECO:0000256" key="5">
    <source>
        <dbReference type="ARBA" id="ARBA00022771"/>
    </source>
</evidence>
<dbReference type="EMBL" id="PPHD01023710">
    <property type="protein sequence ID" value="POI27452.1"/>
    <property type="molecule type" value="Genomic_DNA"/>
</dbReference>
<dbReference type="GO" id="GO:0160232">
    <property type="term" value="C:INTAC complex"/>
    <property type="evidence" value="ECO:0007669"/>
    <property type="project" value="UniProtKB-ARBA"/>
</dbReference>
<dbReference type="Proteomes" id="UP000237246">
    <property type="component" value="Unassembled WGS sequence"/>
</dbReference>
<evidence type="ECO:0000256" key="9">
    <source>
        <dbReference type="PROSITE-ProRule" id="PRU00146"/>
    </source>
</evidence>
<dbReference type="GO" id="GO:0008270">
    <property type="term" value="F:zinc ion binding"/>
    <property type="evidence" value="ECO:0007669"/>
    <property type="project" value="UniProtKB-KW"/>
</dbReference>
<feature type="compositionally biased region" description="Polar residues" evidence="10">
    <location>
        <begin position="268"/>
        <end position="277"/>
    </location>
</feature>
<feature type="compositionally biased region" description="Basic and acidic residues" evidence="10">
    <location>
        <begin position="1"/>
        <end position="22"/>
    </location>
</feature>
<comment type="caution">
    <text evidence="12">The sequence shown here is derived from an EMBL/GenBank/DDBJ whole genome shotgun (WGS) entry which is preliminary data.</text>
</comment>
<evidence type="ECO:0000259" key="11">
    <source>
        <dbReference type="PROSITE" id="PS50016"/>
    </source>
</evidence>
<comment type="similarity">
    <text evidence="2">Belongs to the Integrator subunit 12 family.</text>
</comment>
<proteinExistence type="inferred from homology"/>
<dbReference type="InterPro" id="IPR051776">
    <property type="entry name" value="Integrator_subunit_12"/>
</dbReference>
<evidence type="ECO:0000256" key="1">
    <source>
        <dbReference type="ARBA" id="ARBA00004123"/>
    </source>
</evidence>
<protein>
    <recommendedName>
        <fullName evidence="3">Integrator complex subunit 12</fullName>
    </recommendedName>
</protein>